<dbReference type="EMBL" id="LOHF01000002">
    <property type="protein sequence ID" value="OUM75165.1"/>
    <property type="molecule type" value="Genomic_DNA"/>
</dbReference>
<dbReference type="Proteomes" id="UP000195440">
    <property type="component" value="Unassembled WGS sequence"/>
</dbReference>
<gene>
    <name evidence="1" type="ORF">AUC60_02890</name>
</gene>
<organism evidence="1 2">
    <name type="scientific">Pseudomonas caspiana</name>
    <dbReference type="NCBI Taxonomy" id="1451454"/>
    <lineage>
        <taxon>Bacteria</taxon>
        <taxon>Pseudomonadati</taxon>
        <taxon>Pseudomonadota</taxon>
        <taxon>Gammaproteobacteria</taxon>
        <taxon>Pseudomonadales</taxon>
        <taxon>Pseudomonadaceae</taxon>
        <taxon>Pseudomonas</taxon>
    </lineage>
</organism>
<dbReference type="RefSeq" id="WP_238599508.1">
    <property type="nucleotide sequence ID" value="NZ_JBJGBV010000005.1"/>
</dbReference>
<proteinExistence type="predicted"/>
<reference evidence="1 2" key="1">
    <citation type="journal article" date="2017" name="Syst. Appl. Microbiol.">
        <title>Pseudomonas caspiana sp. nov., a citrus pathogen in the Pseudomonas syringae phylogenetic group.</title>
        <authorList>
            <person name="Busquets A."/>
            <person name="Gomila M."/>
            <person name="Beiki F."/>
            <person name="Mulet M."/>
            <person name="Rahimian H."/>
            <person name="Garcia-Valdes E."/>
            <person name="Lalucat J."/>
        </authorList>
    </citation>
    <scope>NUCLEOTIDE SEQUENCE [LARGE SCALE GENOMIC DNA]</scope>
    <source>
        <strain evidence="1 2">FBF102</strain>
    </source>
</reference>
<keyword evidence="2" id="KW-1185">Reference proteome</keyword>
<sequence>MSVPDDPTPALLASLDQNINALRAAMEEVRIWLDERGAVDAADSIASHLQIIEDNTDGITAGMADLVARWKPESEVDPED</sequence>
<comment type="caution">
    <text evidence="1">The sequence shown here is derived from an EMBL/GenBank/DDBJ whole genome shotgun (WGS) entry which is preliminary data.</text>
</comment>
<name>A0A1Y3P5N4_9PSED</name>
<accession>A0A1Y3P5N4</accession>
<dbReference type="AlphaFoldDB" id="A0A1Y3P5N4"/>
<evidence type="ECO:0000313" key="2">
    <source>
        <dbReference type="Proteomes" id="UP000195440"/>
    </source>
</evidence>
<evidence type="ECO:0000313" key="1">
    <source>
        <dbReference type="EMBL" id="OUM75165.1"/>
    </source>
</evidence>
<protein>
    <submittedName>
        <fullName evidence="1">Uncharacterized protein</fullName>
    </submittedName>
</protein>